<dbReference type="Proteomes" id="UP000253741">
    <property type="component" value="Unassembled WGS sequence"/>
</dbReference>
<sequence length="111" mass="12645">MTTTKRRPDDQPFDFNLDAAQPDAELTPWVVQWNSRRWTFAHMQSLDCWELLASARKGEVGAMLGSFQTGMGKAEFAEFEKIPLPQYKLKALFKGWLEHCGLDEDGNPLPS</sequence>
<dbReference type="AlphaFoldDB" id="A0A370BE23"/>
<keyword evidence="2" id="KW-1185">Reference proteome</keyword>
<name>A0A370BE23_9ACTN</name>
<proteinExistence type="predicted"/>
<dbReference type="RefSeq" id="WP_114623706.1">
    <property type="nucleotide sequence ID" value="NZ_QQNA01000080.1"/>
</dbReference>
<dbReference type="OrthoDB" id="4227493at2"/>
<accession>A0A370BE23</accession>
<protein>
    <submittedName>
        <fullName evidence="1">Uncharacterized protein</fullName>
    </submittedName>
</protein>
<dbReference type="EMBL" id="QQNA01000080">
    <property type="protein sequence ID" value="RDG37966.1"/>
    <property type="molecule type" value="Genomic_DNA"/>
</dbReference>
<evidence type="ECO:0000313" key="2">
    <source>
        <dbReference type="Proteomes" id="UP000253741"/>
    </source>
</evidence>
<gene>
    <name evidence="1" type="ORF">DVH02_11625</name>
</gene>
<organism evidence="1 2">
    <name type="scientific">Streptomyces corynorhini</name>
    <dbReference type="NCBI Taxonomy" id="2282652"/>
    <lineage>
        <taxon>Bacteria</taxon>
        <taxon>Bacillati</taxon>
        <taxon>Actinomycetota</taxon>
        <taxon>Actinomycetes</taxon>
        <taxon>Kitasatosporales</taxon>
        <taxon>Streptomycetaceae</taxon>
        <taxon>Streptomyces</taxon>
    </lineage>
</organism>
<evidence type="ECO:0000313" key="1">
    <source>
        <dbReference type="EMBL" id="RDG37966.1"/>
    </source>
</evidence>
<comment type="caution">
    <text evidence="1">The sequence shown here is derived from an EMBL/GenBank/DDBJ whole genome shotgun (WGS) entry which is preliminary data.</text>
</comment>
<reference evidence="1 2" key="1">
    <citation type="submission" date="2018-07" db="EMBL/GenBank/DDBJ databases">
        <title>Streptomyces species from bats.</title>
        <authorList>
            <person name="Dunlap C."/>
        </authorList>
    </citation>
    <scope>NUCLEOTIDE SEQUENCE [LARGE SCALE GENOMIC DNA]</scope>
    <source>
        <strain evidence="1 2">AC230</strain>
    </source>
</reference>